<name>A0A0A1UQ56_9HYPO</name>
<proteinExistence type="predicted"/>
<dbReference type="Proteomes" id="UP000030151">
    <property type="component" value="Unassembled WGS sequence"/>
</dbReference>
<reference evidence="1 2" key="1">
    <citation type="submission" date="2014-02" db="EMBL/GenBank/DDBJ databases">
        <title>The genome sequence of the entomopathogenic fungus Metarhizium robertsii ARSEF 2575.</title>
        <authorList>
            <person name="Giuliano Garisto Donzelli B."/>
            <person name="Roe B.A."/>
            <person name="Macmil S.L."/>
            <person name="Krasnoff S.B."/>
            <person name="Gibson D.M."/>
        </authorList>
    </citation>
    <scope>NUCLEOTIDE SEQUENCE [LARGE SCALE GENOMIC DNA]</scope>
    <source>
        <strain evidence="1 2">ARSEF 2575</strain>
    </source>
</reference>
<gene>
    <name evidence="1" type="ORF">X797_009801</name>
</gene>
<protein>
    <submittedName>
        <fullName evidence="1">Uncharacterized protein</fullName>
    </submittedName>
</protein>
<comment type="caution">
    <text evidence="1">The sequence shown here is derived from an EMBL/GenBank/DDBJ whole genome shotgun (WGS) entry which is preliminary data.</text>
</comment>
<dbReference type="AlphaFoldDB" id="A0A0A1UQ56"/>
<accession>A0A0A1UQ56</accession>
<evidence type="ECO:0000313" key="2">
    <source>
        <dbReference type="Proteomes" id="UP000030151"/>
    </source>
</evidence>
<dbReference type="EMBL" id="JELW01000041">
    <property type="protein sequence ID" value="EXU97035.1"/>
    <property type="molecule type" value="Genomic_DNA"/>
</dbReference>
<sequence length="244" mass="27184">MQGIALSGPEIRFTKCIHSPSTAAIRNLWRIGLAGGTPKGHGGRGQIRTTCSQCQAIIALIALMAIITSIPSPTPAMAPNQLGWLHRLPEPTSHDVDPCTEYIRLRFPQHCHRAQIPSVLEAKGPDPFRAEEVARQSISRTSTRSANAVEMISAWQIVRPRVRERRLHAFIHLPSPQAIGFDSGVRNNMPRLVADAHASRRRFNEELILLYSVRPIDLDAAKSPYPKPNATRKNYVRIFAPLLY</sequence>
<evidence type="ECO:0000313" key="1">
    <source>
        <dbReference type="EMBL" id="EXU97035.1"/>
    </source>
</evidence>
<dbReference type="HOGENOM" id="CLU_1138238_0_0_1"/>
<organism evidence="1 2">
    <name type="scientific">Metarhizium robertsii</name>
    <dbReference type="NCBI Taxonomy" id="568076"/>
    <lineage>
        <taxon>Eukaryota</taxon>
        <taxon>Fungi</taxon>
        <taxon>Dikarya</taxon>
        <taxon>Ascomycota</taxon>
        <taxon>Pezizomycotina</taxon>
        <taxon>Sordariomycetes</taxon>
        <taxon>Hypocreomycetidae</taxon>
        <taxon>Hypocreales</taxon>
        <taxon>Clavicipitaceae</taxon>
        <taxon>Metarhizium</taxon>
    </lineage>
</organism>